<reference evidence="1 2" key="1">
    <citation type="submission" date="2020-02" db="EMBL/GenBank/DDBJ databases">
        <authorList>
            <person name="Hogendoorn C."/>
        </authorList>
    </citation>
    <scope>NUCLEOTIDE SEQUENCE [LARGE SCALE GENOMIC DNA]</scope>
    <source>
        <strain evidence="1">R501</strain>
    </source>
</reference>
<sequence>MAMTSVMPAAEALDLVEAATLAGAGVRLLGGQAVAYHCRGRVPAPLDRTSADIDLFVRGRDRAGLQRVLAQHGWEGEREFNLLNGRTRLLYHKDGTKLDVFVDRFRMCHEWPLADRLPLCPVTLPPADLLLTKLQVVEINRKDLTDSAALLLRFPLGPDPAAAIDPAYLAARLAVDWGLWRTVTGNLRHLQTLAGELPDPEAGRLRTALEALAAAAAAAPKSPGWRLRSLLGDRVPWYERPEEP</sequence>
<dbReference type="AlphaFoldDB" id="A0A6F8ZIJ4"/>
<dbReference type="Gene3D" id="3.30.460.40">
    <property type="match status" value="1"/>
</dbReference>
<evidence type="ECO:0008006" key="3">
    <source>
        <dbReference type="Google" id="ProtNLM"/>
    </source>
</evidence>
<name>A0A6F8ZIJ4_9FIRM</name>
<dbReference type="KEGG" id="hfv:R50_2265"/>
<gene>
    <name evidence="1" type="ORF">R50_2265</name>
</gene>
<accession>A0A6F8ZIJ4</accession>
<organism evidence="1 2">
    <name type="scientific">Candidatus Hydrogenisulfobacillus filiaventi</name>
    <dbReference type="NCBI Taxonomy" id="2707344"/>
    <lineage>
        <taxon>Bacteria</taxon>
        <taxon>Bacillati</taxon>
        <taxon>Bacillota</taxon>
        <taxon>Clostridia</taxon>
        <taxon>Eubacteriales</taxon>
        <taxon>Clostridiales Family XVII. Incertae Sedis</taxon>
        <taxon>Candidatus Hydrogenisulfobacillus</taxon>
    </lineage>
</organism>
<evidence type="ECO:0000313" key="1">
    <source>
        <dbReference type="EMBL" id="CAB1129762.1"/>
    </source>
</evidence>
<protein>
    <recommendedName>
        <fullName evidence="3">Nucleotidyltransferase family protein</fullName>
    </recommendedName>
</protein>
<dbReference type="EMBL" id="LR778114">
    <property type="protein sequence ID" value="CAB1129762.1"/>
    <property type="molecule type" value="Genomic_DNA"/>
</dbReference>
<evidence type="ECO:0000313" key="2">
    <source>
        <dbReference type="Proteomes" id="UP000503399"/>
    </source>
</evidence>
<dbReference type="Proteomes" id="UP000503399">
    <property type="component" value="Chromosome"/>
</dbReference>
<keyword evidence="2" id="KW-1185">Reference proteome</keyword>
<proteinExistence type="predicted"/>